<dbReference type="STRING" id="34475.A0A4Y9YYD9"/>
<dbReference type="EMBL" id="SEKV01000055">
    <property type="protein sequence ID" value="TFY67385.1"/>
    <property type="molecule type" value="Genomic_DNA"/>
</dbReference>
<accession>A0A4Y9YYD9</accession>
<dbReference type="GO" id="GO:0008412">
    <property type="term" value="F:4-hydroxybenzoate polyprenyltransferase activity"/>
    <property type="evidence" value="ECO:0007669"/>
    <property type="project" value="TreeGrafter"/>
</dbReference>
<evidence type="ECO:0000313" key="10">
    <source>
        <dbReference type="EMBL" id="TFY67385.1"/>
    </source>
</evidence>
<comment type="similarity">
    <text evidence="3">Belongs to the UbiA prenyltransferase family.</text>
</comment>
<feature type="region of interest" description="Disordered" evidence="8">
    <location>
        <begin position="1"/>
        <end position="21"/>
    </location>
</feature>
<comment type="subcellular location">
    <subcellularLocation>
        <location evidence="2">Membrane</location>
        <topology evidence="2">Multi-pass membrane protein</topology>
    </subcellularLocation>
</comment>
<organism evidence="10 11">
    <name type="scientific">Rhodofomes roseus</name>
    <dbReference type="NCBI Taxonomy" id="34475"/>
    <lineage>
        <taxon>Eukaryota</taxon>
        <taxon>Fungi</taxon>
        <taxon>Dikarya</taxon>
        <taxon>Basidiomycota</taxon>
        <taxon>Agaricomycotina</taxon>
        <taxon>Agaricomycetes</taxon>
        <taxon>Polyporales</taxon>
        <taxon>Rhodofomes</taxon>
    </lineage>
</organism>
<evidence type="ECO:0000256" key="5">
    <source>
        <dbReference type="ARBA" id="ARBA00022692"/>
    </source>
</evidence>
<keyword evidence="7 9" id="KW-0472">Membrane</keyword>
<protein>
    <recommendedName>
        <fullName evidence="12">4-hydroxybenzoate polyprenyltransferase</fullName>
    </recommendedName>
</protein>
<evidence type="ECO:0000256" key="2">
    <source>
        <dbReference type="ARBA" id="ARBA00004141"/>
    </source>
</evidence>
<comment type="cofactor">
    <cofactor evidence="1">
        <name>Mg(2+)</name>
        <dbReference type="ChEBI" id="CHEBI:18420"/>
    </cofactor>
</comment>
<comment type="caution">
    <text evidence="10">The sequence shown here is derived from an EMBL/GenBank/DDBJ whole genome shotgun (WGS) entry which is preliminary data.</text>
</comment>
<evidence type="ECO:0008006" key="12">
    <source>
        <dbReference type="Google" id="ProtNLM"/>
    </source>
</evidence>
<evidence type="ECO:0000256" key="1">
    <source>
        <dbReference type="ARBA" id="ARBA00001946"/>
    </source>
</evidence>
<name>A0A4Y9YYD9_9APHY</name>
<reference evidence="10 11" key="1">
    <citation type="submission" date="2019-01" db="EMBL/GenBank/DDBJ databases">
        <title>Genome sequencing of the rare red list fungi Fomitopsis rosea.</title>
        <authorList>
            <person name="Buettner E."/>
            <person name="Kellner H."/>
        </authorList>
    </citation>
    <scope>NUCLEOTIDE SEQUENCE [LARGE SCALE GENOMIC DNA]</scope>
    <source>
        <strain evidence="10 11">DSM 105464</strain>
    </source>
</reference>
<feature type="transmembrane region" description="Helical" evidence="9">
    <location>
        <begin position="203"/>
        <end position="222"/>
    </location>
</feature>
<evidence type="ECO:0000256" key="9">
    <source>
        <dbReference type="SAM" id="Phobius"/>
    </source>
</evidence>
<dbReference type="GO" id="GO:0005743">
    <property type="term" value="C:mitochondrial inner membrane"/>
    <property type="evidence" value="ECO:0007669"/>
    <property type="project" value="TreeGrafter"/>
</dbReference>
<evidence type="ECO:0000313" key="11">
    <source>
        <dbReference type="Proteomes" id="UP000298390"/>
    </source>
</evidence>
<evidence type="ECO:0000256" key="6">
    <source>
        <dbReference type="ARBA" id="ARBA00022989"/>
    </source>
</evidence>
<dbReference type="GO" id="GO:0006744">
    <property type="term" value="P:ubiquinone biosynthetic process"/>
    <property type="evidence" value="ECO:0007669"/>
    <property type="project" value="TreeGrafter"/>
</dbReference>
<dbReference type="InterPro" id="IPR039653">
    <property type="entry name" value="Prenyltransferase"/>
</dbReference>
<dbReference type="AlphaFoldDB" id="A0A4Y9YYD9"/>
<feature type="transmembrane region" description="Helical" evidence="9">
    <location>
        <begin position="269"/>
        <end position="287"/>
    </location>
</feature>
<dbReference type="PANTHER" id="PTHR11048:SF28">
    <property type="entry name" value="4-HYDROXYBENZOATE POLYPRENYLTRANSFERASE, MITOCHONDRIAL"/>
    <property type="match status" value="1"/>
</dbReference>
<dbReference type="PANTHER" id="PTHR11048">
    <property type="entry name" value="PRENYLTRANSFERASES"/>
    <property type="match status" value="1"/>
</dbReference>
<evidence type="ECO:0000256" key="7">
    <source>
        <dbReference type="ARBA" id="ARBA00023136"/>
    </source>
</evidence>
<proteinExistence type="inferred from homology"/>
<dbReference type="Proteomes" id="UP000298390">
    <property type="component" value="Unassembled WGS sequence"/>
</dbReference>
<evidence type="ECO:0000256" key="4">
    <source>
        <dbReference type="ARBA" id="ARBA00022679"/>
    </source>
</evidence>
<keyword evidence="4" id="KW-0808">Transferase</keyword>
<dbReference type="InterPro" id="IPR000537">
    <property type="entry name" value="UbiA_prenyltransferase"/>
</dbReference>
<dbReference type="CDD" id="cd13959">
    <property type="entry name" value="PT_UbiA_COQ2"/>
    <property type="match status" value="1"/>
</dbReference>
<keyword evidence="6 9" id="KW-1133">Transmembrane helix</keyword>
<dbReference type="Gene3D" id="1.20.120.1780">
    <property type="entry name" value="UbiA prenyltransferase"/>
    <property type="match status" value="1"/>
</dbReference>
<evidence type="ECO:0000256" key="8">
    <source>
        <dbReference type="SAM" id="MobiDB-lite"/>
    </source>
</evidence>
<dbReference type="InterPro" id="IPR044878">
    <property type="entry name" value="UbiA_sf"/>
</dbReference>
<dbReference type="Gene3D" id="1.10.357.140">
    <property type="entry name" value="UbiA prenyltransferase"/>
    <property type="match status" value="1"/>
</dbReference>
<sequence length="289" mass="31483">MSAEADKKTPLLNKQAPSAGPAKPQFKLYWELARMHKFPAGTNLVFWPSVWGYLLGTRENPPDMTTLARYTMAFLVAATLLHSAACTINDICDRDFDRQVERCKHRPIASGGHGLPGDGFSSHPGRHLRVDAGTSEPHGLPLWDAWLGFAMNWGFPTAWLIAKPEDIKSIPLWALTLGTVWLVDRKDDVEAGVKSTALLFGAYVKPILSVFGAVFIGTLAYVGMDTSMALPYFVLGVGGCALHMVWQLGTLDVSAPEDCWKKFKSNGHLGLIVAAGMSAAIYSPDLLKV</sequence>
<evidence type="ECO:0000256" key="3">
    <source>
        <dbReference type="ARBA" id="ARBA00005985"/>
    </source>
</evidence>
<keyword evidence="5 9" id="KW-0812">Transmembrane</keyword>
<feature type="transmembrane region" description="Helical" evidence="9">
    <location>
        <begin position="229"/>
        <end position="249"/>
    </location>
</feature>
<gene>
    <name evidence="10" type="ORF">EVJ58_g1659</name>
</gene>
<dbReference type="Pfam" id="PF01040">
    <property type="entry name" value="UbiA"/>
    <property type="match status" value="2"/>
</dbReference>
<dbReference type="FunFam" id="1.20.120.1780:FF:000001">
    <property type="entry name" value="4-hydroxybenzoate octaprenyltransferase"/>
    <property type="match status" value="1"/>
</dbReference>